<reference evidence="1" key="2">
    <citation type="journal article" date="2015" name="Fish Shellfish Immunol.">
        <title>Early steps in the European eel (Anguilla anguilla)-Vibrio vulnificus interaction in the gills: Role of the RtxA13 toxin.</title>
        <authorList>
            <person name="Callol A."/>
            <person name="Pajuelo D."/>
            <person name="Ebbesson L."/>
            <person name="Teles M."/>
            <person name="MacKenzie S."/>
            <person name="Amaro C."/>
        </authorList>
    </citation>
    <scope>NUCLEOTIDE SEQUENCE</scope>
</reference>
<dbReference type="AlphaFoldDB" id="A0A0E9V2J1"/>
<accession>A0A0E9V2J1</accession>
<protein>
    <submittedName>
        <fullName evidence="1">Uncharacterized protein</fullName>
    </submittedName>
</protein>
<sequence>MHTGSSMLLWQHKSSKVKLLSS</sequence>
<organism evidence="1">
    <name type="scientific">Anguilla anguilla</name>
    <name type="common">European freshwater eel</name>
    <name type="synonym">Muraena anguilla</name>
    <dbReference type="NCBI Taxonomy" id="7936"/>
    <lineage>
        <taxon>Eukaryota</taxon>
        <taxon>Metazoa</taxon>
        <taxon>Chordata</taxon>
        <taxon>Craniata</taxon>
        <taxon>Vertebrata</taxon>
        <taxon>Euteleostomi</taxon>
        <taxon>Actinopterygii</taxon>
        <taxon>Neopterygii</taxon>
        <taxon>Teleostei</taxon>
        <taxon>Anguilliformes</taxon>
        <taxon>Anguillidae</taxon>
        <taxon>Anguilla</taxon>
    </lineage>
</organism>
<evidence type="ECO:0000313" key="1">
    <source>
        <dbReference type="EMBL" id="JAH72232.1"/>
    </source>
</evidence>
<dbReference type="EMBL" id="GBXM01036345">
    <property type="protein sequence ID" value="JAH72232.1"/>
    <property type="molecule type" value="Transcribed_RNA"/>
</dbReference>
<reference evidence="1" key="1">
    <citation type="submission" date="2014-11" db="EMBL/GenBank/DDBJ databases">
        <authorList>
            <person name="Amaro Gonzalez C."/>
        </authorList>
    </citation>
    <scope>NUCLEOTIDE SEQUENCE</scope>
</reference>
<proteinExistence type="predicted"/>
<name>A0A0E9V2J1_ANGAN</name>